<dbReference type="AlphaFoldDB" id="A0AAE1CCZ1"/>
<organism evidence="1 2">
    <name type="scientific">Podospora appendiculata</name>
    <dbReference type="NCBI Taxonomy" id="314037"/>
    <lineage>
        <taxon>Eukaryota</taxon>
        <taxon>Fungi</taxon>
        <taxon>Dikarya</taxon>
        <taxon>Ascomycota</taxon>
        <taxon>Pezizomycotina</taxon>
        <taxon>Sordariomycetes</taxon>
        <taxon>Sordariomycetidae</taxon>
        <taxon>Sordariales</taxon>
        <taxon>Podosporaceae</taxon>
        <taxon>Podospora</taxon>
    </lineage>
</organism>
<reference evidence="1" key="2">
    <citation type="submission" date="2023-06" db="EMBL/GenBank/DDBJ databases">
        <authorList>
            <consortium name="Lawrence Berkeley National Laboratory"/>
            <person name="Haridas S."/>
            <person name="Hensen N."/>
            <person name="Bonometti L."/>
            <person name="Westerberg I."/>
            <person name="Brannstrom I.O."/>
            <person name="Guillou S."/>
            <person name="Cros-Aarteil S."/>
            <person name="Calhoun S."/>
            <person name="Kuo A."/>
            <person name="Mondo S."/>
            <person name="Pangilinan J."/>
            <person name="Riley R."/>
            <person name="Labutti K."/>
            <person name="Andreopoulos B."/>
            <person name="Lipzen A."/>
            <person name="Chen C."/>
            <person name="Yanf M."/>
            <person name="Daum C."/>
            <person name="Ng V."/>
            <person name="Clum A."/>
            <person name="Steindorff A."/>
            <person name="Ohm R."/>
            <person name="Martin F."/>
            <person name="Silar P."/>
            <person name="Natvig D."/>
            <person name="Lalanne C."/>
            <person name="Gautier V."/>
            <person name="Ament-Velasquez S.L."/>
            <person name="Kruys A."/>
            <person name="Hutchinson M.I."/>
            <person name="Powell A.J."/>
            <person name="Barry K."/>
            <person name="Miller A.N."/>
            <person name="Grigoriev I.V."/>
            <person name="Debuchy R."/>
            <person name="Gladieux P."/>
            <person name="Thoren M.H."/>
            <person name="Johannesson H."/>
        </authorList>
    </citation>
    <scope>NUCLEOTIDE SEQUENCE</scope>
    <source>
        <strain evidence="1">CBS 314.62</strain>
    </source>
</reference>
<evidence type="ECO:0000313" key="1">
    <source>
        <dbReference type="EMBL" id="KAK3689042.1"/>
    </source>
</evidence>
<accession>A0AAE1CCZ1</accession>
<gene>
    <name evidence="1" type="ORF">B0T22DRAFT_460791</name>
</gene>
<sequence length="175" mass="19174">MGDFPFVNAGGKRVMSLLAPNGTQTILAIPFPSSLSSIPLSIHRGGAAGPHMAEATFHSWSTEKVDVTIGPLRYRFRKRLDSQTGLGKLTWGNRKGEFFLREGTSEDSGVLVAQFVPRTTSTFGTSKVEGTFQIRKPGLSAAQFEEVVITGIFEMERRRRKAEGYAFNLATFTAL</sequence>
<name>A0AAE1CCZ1_9PEZI</name>
<proteinExistence type="predicted"/>
<reference evidence="1" key="1">
    <citation type="journal article" date="2023" name="Mol. Phylogenet. Evol.">
        <title>Genome-scale phylogeny and comparative genomics of the fungal order Sordariales.</title>
        <authorList>
            <person name="Hensen N."/>
            <person name="Bonometti L."/>
            <person name="Westerberg I."/>
            <person name="Brannstrom I.O."/>
            <person name="Guillou S."/>
            <person name="Cros-Aarteil S."/>
            <person name="Calhoun S."/>
            <person name="Haridas S."/>
            <person name="Kuo A."/>
            <person name="Mondo S."/>
            <person name="Pangilinan J."/>
            <person name="Riley R."/>
            <person name="LaButti K."/>
            <person name="Andreopoulos B."/>
            <person name="Lipzen A."/>
            <person name="Chen C."/>
            <person name="Yan M."/>
            <person name="Daum C."/>
            <person name="Ng V."/>
            <person name="Clum A."/>
            <person name="Steindorff A."/>
            <person name="Ohm R.A."/>
            <person name="Martin F."/>
            <person name="Silar P."/>
            <person name="Natvig D.O."/>
            <person name="Lalanne C."/>
            <person name="Gautier V."/>
            <person name="Ament-Velasquez S.L."/>
            <person name="Kruys A."/>
            <person name="Hutchinson M.I."/>
            <person name="Powell A.J."/>
            <person name="Barry K."/>
            <person name="Miller A.N."/>
            <person name="Grigoriev I.V."/>
            <person name="Debuchy R."/>
            <person name="Gladieux P."/>
            <person name="Hiltunen Thoren M."/>
            <person name="Johannesson H."/>
        </authorList>
    </citation>
    <scope>NUCLEOTIDE SEQUENCE</scope>
    <source>
        <strain evidence="1">CBS 314.62</strain>
    </source>
</reference>
<keyword evidence="2" id="KW-1185">Reference proteome</keyword>
<protein>
    <submittedName>
        <fullName evidence="1">Uncharacterized protein</fullName>
    </submittedName>
</protein>
<dbReference type="EMBL" id="JAULSO010000002">
    <property type="protein sequence ID" value="KAK3689042.1"/>
    <property type="molecule type" value="Genomic_DNA"/>
</dbReference>
<comment type="caution">
    <text evidence="1">The sequence shown here is derived from an EMBL/GenBank/DDBJ whole genome shotgun (WGS) entry which is preliminary data.</text>
</comment>
<evidence type="ECO:0000313" key="2">
    <source>
        <dbReference type="Proteomes" id="UP001270362"/>
    </source>
</evidence>
<dbReference type="Proteomes" id="UP001270362">
    <property type="component" value="Unassembled WGS sequence"/>
</dbReference>